<comment type="caution">
    <text evidence="2">The sequence shown here is derived from an EMBL/GenBank/DDBJ whole genome shotgun (WGS) entry which is preliminary data.</text>
</comment>
<dbReference type="EMBL" id="WWEQ01000087">
    <property type="protein sequence ID" value="MYM20868.1"/>
    <property type="molecule type" value="Genomic_DNA"/>
</dbReference>
<dbReference type="PANTHER" id="PTHR40254:SF1">
    <property type="entry name" value="BLR0577 PROTEIN"/>
    <property type="match status" value="1"/>
</dbReference>
<evidence type="ECO:0000259" key="1">
    <source>
        <dbReference type="Pfam" id="PF13454"/>
    </source>
</evidence>
<dbReference type="InterPro" id="IPR036188">
    <property type="entry name" value="FAD/NAD-bd_sf"/>
</dbReference>
<dbReference type="Proteomes" id="UP000469215">
    <property type="component" value="Unassembled WGS sequence"/>
</dbReference>
<proteinExistence type="predicted"/>
<dbReference type="InterPro" id="IPR038732">
    <property type="entry name" value="HpyO/CreE_NAD-binding"/>
</dbReference>
<dbReference type="RefSeq" id="WP_160954276.1">
    <property type="nucleotide sequence ID" value="NZ_WWEQ01000087.1"/>
</dbReference>
<dbReference type="Pfam" id="PF13454">
    <property type="entry name" value="NAD_binding_9"/>
    <property type="match status" value="1"/>
</dbReference>
<dbReference type="PANTHER" id="PTHR40254">
    <property type="entry name" value="BLR0577 PROTEIN"/>
    <property type="match status" value="1"/>
</dbReference>
<accession>A0A6N9H9Y2</accession>
<reference evidence="2 3" key="1">
    <citation type="submission" date="2020-01" db="EMBL/GenBank/DDBJ databases">
        <authorList>
            <person name="Deng T."/>
        </authorList>
    </citation>
    <scope>NUCLEOTIDE SEQUENCE [LARGE SCALE GENOMIC DNA]</scope>
    <source>
        <strain evidence="2 3">5221</strain>
    </source>
</reference>
<dbReference type="InterPro" id="IPR052189">
    <property type="entry name" value="L-asp_N-monooxygenase_NS-form"/>
</dbReference>
<feature type="domain" description="FAD-dependent urate hydroxylase HpyO/Asp monooxygenase CreE-like FAD/NAD(P)-binding" evidence="1">
    <location>
        <begin position="24"/>
        <end position="192"/>
    </location>
</feature>
<name>A0A6N9H9Y2_9MICO</name>
<sequence>MTAAAAPPAGAGAAQAADPPLRVAVVGAGPRGLSVCERLVALHAAQGRARELRIDLIDPYPPGPGRVWRTDQSPELLMNTTIADQTVFPDASTGLEPCDTGPSMPEWYRARGGTAQPESAFAPRALYGEYLAWSFERVHTAADEGTEIVVHPATATAIVEPGQHEEPAAKQLVRLDDGTTLEADAVVLCLGHLPARLQGERANLARFARASGLTYLPPGLPAETEVERLPAGQTVVFRGFGLNYFDLQALLTTGRGGRFSESPDGTLRYAPSGAEPILAPSSRRGVPYRCKPITPGRPARDWQLRYFTPGSVSALEDAAGGLLFNDQLWPLILAELRRAWYTALAASRPEAFAAAPAELFAALDASVAEHVSRRSADTVRPGEHRPGLLIAGGPDWAALEARLLADTAQALDLAALLHPLEGREFSAREPGPGSFHDWMLEFLDAEYADALAGPERAPSKAVFSALWAARGYLKELVADGRIDPLSFATEIRGWFEGFASGLCDGPPPSRFAQLAALARAGLVTFIGPEVRIAQSRPDRPAAFVATSPAVPGEVRARALVDAASPANNVRAADDALLAGMLDRGQVCAATLEGPDGIELPLSGLLVDGEAFNTVDPRGHVHPRRFVLSIQLSADQLGLAIAANPQRRARTLIDAHRIAQAILDLPS</sequence>
<gene>
    <name evidence="2" type="ORF">GSY69_13095</name>
</gene>
<evidence type="ECO:0000313" key="2">
    <source>
        <dbReference type="EMBL" id="MYM20868.1"/>
    </source>
</evidence>
<evidence type="ECO:0000313" key="3">
    <source>
        <dbReference type="Proteomes" id="UP000469215"/>
    </source>
</evidence>
<organism evidence="2 3">
    <name type="scientific">Brevibacterium rongguiense</name>
    <dbReference type="NCBI Taxonomy" id="2695267"/>
    <lineage>
        <taxon>Bacteria</taxon>
        <taxon>Bacillati</taxon>
        <taxon>Actinomycetota</taxon>
        <taxon>Actinomycetes</taxon>
        <taxon>Micrococcales</taxon>
        <taxon>Brevibacteriaceae</taxon>
        <taxon>Brevibacterium</taxon>
    </lineage>
</organism>
<dbReference type="Gene3D" id="3.50.50.60">
    <property type="entry name" value="FAD/NAD(P)-binding domain"/>
    <property type="match status" value="1"/>
</dbReference>
<dbReference type="SUPFAM" id="SSF51905">
    <property type="entry name" value="FAD/NAD(P)-binding domain"/>
    <property type="match status" value="1"/>
</dbReference>
<protein>
    <recommendedName>
        <fullName evidence="1">FAD-dependent urate hydroxylase HpyO/Asp monooxygenase CreE-like FAD/NAD(P)-binding domain-containing protein</fullName>
    </recommendedName>
</protein>
<dbReference type="AlphaFoldDB" id="A0A6N9H9Y2"/>
<keyword evidence="3" id="KW-1185">Reference proteome</keyword>